<dbReference type="EMBL" id="CP053452">
    <property type="protein sequence ID" value="QJW99236.1"/>
    <property type="molecule type" value="Genomic_DNA"/>
</dbReference>
<dbReference type="KEGG" id="ftj:FTUN_6838"/>
<evidence type="ECO:0000256" key="1">
    <source>
        <dbReference type="SAM" id="MobiDB-lite"/>
    </source>
</evidence>
<protein>
    <submittedName>
        <fullName evidence="2">Uncharacterized protein</fullName>
    </submittedName>
</protein>
<accession>A0A6M5Z0G9</accession>
<gene>
    <name evidence="2" type="ORF">FTUN_6838</name>
</gene>
<reference evidence="3" key="1">
    <citation type="submission" date="2020-05" db="EMBL/GenBank/DDBJ databases">
        <title>Frigoriglobus tundricola gen. nov., sp. nov., a psychrotolerant cellulolytic planctomycete of the family Gemmataceae with two divergent copies of 16S rRNA gene.</title>
        <authorList>
            <person name="Kulichevskaya I.S."/>
            <person name="Ivanova A.A."/>
            <person name="Naumoff D.G."/>
            <person name="Beletsky A.V."/>
            <person name="Rijpstra W.I.C."/>
            <person name="Sinninghe Damste J.S."/>
            <person name="Mardanov A.V."/>
            <person name="Ravin N.V."/>
            <person name="Dedysh S.N."/>
        </authorList>
    </citation>
    <scope>NUCLEOTIDE SEQUENCE [LARGE SCALE GENOMIC DNA]</scope>
    <source>
        <strain evidence="3">PL17</strain>
    </source>
</reference>
<proteinExistence type="predicted"/>
<evidence type="ECO:0000313" key="3">
    <source>
        <dbReference type="Proteomes" id="UP000503447"/>
    </source>
</evidence>
<dbReference type="Proteomes" id="UP000503447">
    <property type="component" value="Chromosome"/>
</dbReference>
<feature type="region of interest" description="Disordered" evidence="1">
    <location>
        <begin position="1"/>
        <end position="64"/>
    </location>
</feature>
<name>A0A6M5Z0G9_9BACT</name>
<feature type="compositionally biased region" description="Basic and acidic residues" evidence="1">
    <location>
        <begin position="23"/>
        <end position="35"/>
    </location>
</feature>
<dbReference type="AlphaFoldDB" id="A0A6M5Z0G9"/>
<evidence type="ECO:0000313" key="2">
    <source>
        <dbReference type="EMBL" id="QJW99236.1"/>
    </source>
</evidence>
<organism evidence="2 3">
    <name type="scientific">Frigoriglobus tundricola</name>
    <dbReference type="NCBI Taxonomy" id="2774151"/>
    <lineage>
        <taxon>Bacteria</taxon>
        <taxon>Pseudomonadati</taxon>
        <taxon>Planctomycetota</taxon>
        <taxon>Planctomycetia</taxon>
        <taxon>Gemmatales</taxon>
        <taxon>Gemmataceae</taxon>
        <taxon>Frigoriglobus</taxon>
    </lineage>
</organism>
<keyword evidence="3" id="KW-1185">Reference proteome</keyword>
<sequence length="64" mass="6947">MHGAIIGVRAKKGRRCDGPPSGRNERNGRAARREPAGASQLKAPPTSLKSRCHTPRMAKVFRVV</sequence>